<dbReference type="GO" id="GO:0008270">
    <property type="term" value="F:zinc ion binding"/>
    <property type="evidence" value="ECO:0007669"/>
    <property type="project" value="UniProtKB-UniRule"/>
</dbReference>
<feature type="binding site" evidence="9 11">
    <location>
        <position position="141"/>
    </location>
    <ligand>
        <name>Zn(2+)</name>
        <dbReference type="ChEBI" id="CHEBI:29105"/>
        <label>2</label>
    </ligand>
</feature>
<dbReference type="PANTHER" id="PTHR42994">
    <property type="entry name" value="PEPTIDASE T"/>
    <property type="match status" value="1"/>
</dbReference>
<dbReference type="PANTHER" id="PTHR42994:SF1">
    <property type="entry name" value="PEPTIDASE T"/>
    <property type="match status" value="1"/>
</dbReference>
<evidence type="ECO:0000256" key="6">
    <source>
        <dbReference type="ARBA" id="ARBA00022801"/>
    </source>
</evidence>
<dbReference type="NCBIfam" id="NF009920">
    <property type="entry name" value="PRK13381.1"/>
    <property type="match status" value="1"/>
</dbReference>
<evidence type="ECO:0000259" key="12">
    <source>
        <dbReference type="Pfam" id="PF07687"/>
    </source>
</evidence>
<comment type="subcellular location">
    <subcellularLocation>
        <location evidence="9">Cytoplasm</location>
    </subcellularLocation>
</comment>
<dbReference type="NCBIfam" id="NF003976">
    <property type="entry name" value="PRK05469.1"/>
    <property type="match status" value="1"/>
</dbReference>
<keyword evidence="6 9" id="KW-0378">Hydrolase</keyword>
<dbReference type="GO" id="GO:0005829">
    <property type="term" value="C:cytosol"/>
    <property type="evidence" value="ECO:0007669"/>
    <property type="project" value="TreeGrafter"/>
</dbReference>
<dbReference type="Gene3D" id="3.40.630.10">
    <property type="entry name" value="Zn peptidases"/>
    <property type="match status" value="1"/>
</dbReference>
<dbReference type="PIRSF" id="PIRSF037215">
    <property type="entry name" value="Peptidase_M20B"/>
    <property type="match status" value="1"/>
</dbReference>
<keyword evidence="8 9" id="KW-0482">Metalloprotease</keyword>
<dbReference type="InterPro" id="IPR010161">
    <property type="entry name" value="Peptidase_M20B"/>
</dbReference>
<dbReference type="Gene3D" id="3.30.70.360">
    <property type="match status" value="1"/>
</dbReference>
<evidence type="ECO:0000256" key="5">
    <source>
        <dbReference type="ARBA" id="ARBA00022723"/>
    </source>
</evidence>
<evidence type="ECO:0000313" key="14">
    <source>
        <dbReference type="Proteomes" id="UP000077407"/>
    </source>
</evidence>
<dbReference type="InterPro" id="IPR002933">
    <property type="entry name" value="Peptidase_M20"/>
</dbReference>
<feature type="binding site" evidence="9 11">
    <location>
        <position position="141"/>
    </location>
    <ligand>
        <name>Zn(2+)</name>
        <dbReference type="ChEBI" id="CHEBI:29105"/>
        <label>1</label>
    </ligand>
</feature>
<feature type="binding site" evidence="9 11">
    <location>
        <position position="380"/>
    </location>
    <ligand>
        <name>Zn(2+)</name>
        <dbReference type="ChEBI" id="CHEBI:29105"/>
        <label>2</label>
    </ligand>
</feature>
<dbReference type="GO" id="GO:0045148">
    <property type="term" value="F:tripeptide aminopeptidase activity"/>
    <property type="evidence" value="ECO:0007669"/>
    <property type="project" value="UniProtKB-UniRule"/>
</dbReference>
<feature type="binding site" evidence="9 11">
    <location>
        <position position="176"/>
    </location>
    <ligand>
        <name>Zn(2+)</name>
        <dbReference type="ChEBI" id="CHEBI:29105"/>
        <label>2</label>
    </ligand>
</feature>
<feature type="domain" description="Peptidase M20 dimerisation" evidence="12">
    <location>
        <begin position="207"/>
        <end position="310"/>
    </location>
</feature>
<dbReference type="Pfam" id="PF01546">
    <property type="entry name" value="Peptidase_M20"/>
    <property type="match status" value="1"/>
</dbReference>
<evidence type="ECO:0000256" key="1">
    <source>
        <dbReference type="ARBA" id="ARBA00000870"/>
    </source>
</evidence>
<evidence type="ECO:0000256" key="4">
    <source>
        <dbReference type="ARBA" id="ARBA00022670"/>
    </source>
</evidence>
<sequence length="408" mass="45946">MSKVVERFVKYVKYDTRSDENSITVPTTLGQLELAKELSKELKNIGMEDICLDEHGYIMATLPANITKDVPVVGFIAHIDTHPQVSGANVNPRFIEAYNGEDIILNEEKNIVLSPKNFPELKNYIGQTLITSDGTTLLGADDKAGIAEIITAVEFLIQNTKIKHGPIRIAFTTDEEVGKIGEYFNVEKFKADLAYTIDGESIGSLKYENFNAASAKITINGKNTYTGEAKGRMINSLRIATELMSMFPEKETPENTEGVEGFYHPSFINGKVEKTEIHYLIRDFDNKNFEKRKSFISSVVQTINKKYGEDIVMLEITEQYRNMKEKIEPEKYIVDIAIQAMKEVNVFPDVTPLRGGTDGAKLSYMGLPTPDIFNGVHNIHSKYEYISTYSMEKSVEVILKIIQLFTET</sequence>
<comment type="cofactor">
    <cofactor evidence="9 11">
        <name>Zn(2+)</name>
        <dbReference type="ChEBI" id="CHEBI:29105"/>
    </cofactor>
    <text evidence="9 11">Binds 2 Zn(2+) ions per subunit.</text>
</comment>
<comment type="caution">
    <text evidence="13">The sequence shown here is derived from an EMBL/GenBank/DDBJ whole genome shotgun (WGS) entry which is preliminary data.</text>
</comment>
<evidence type="ECO:0000313" key="13">
    <source>
        <dbReference type="EMBL" id="OAA90556.1"/>
    </source>
</evidence>
<dbReference type="InterPro" id="IPR036264">
    <property type="entry name" value="Bact_exopeptidase_dim_dom"/>
</dbReference>
<feature type="active site" evidence="9 10">
    <location>
        <position position="80"/>
    </location>
</feature>
<comment type="catalytic activity">
    <reaction evidence="1 9">
        <text>Release of the N-terminal residue from a tripeptide.</text>
        <dbReference type="EC" id="3.4.11.4"/>
    </reaction>
</comment>
<dbReference type="GO" id="GO:0006508">
    <property type="term" value="P:proteolysis"/>
    <property type="evidence" value="ECO:0007669"/>
    <property type="project" value="UniProtKB-UniRule"/>
</dbReference>
<name>A0A162L9H6_9CLOT</name>
<feature type="active site" description="Proton acceptor" evidence="9 10">
    <location>
        <position position="175"/>
    </location>
</feature>
<comment type="similarity">
    <text evidence="2 9">Belongs to the peptidase M20B family.</text>
</comment>
<dbReference type="RefSeq" id="WP_063554990.1">
    <property type="nucleotide sequence ID" value="NZ_LITT01000011.1"/>
</dbReference>
<dbReference type="InterPro" id="IPR011650">
    <property type="entry name" value="Peptidase_M20_dimer"/>
</dbReference>
<evidence type="ECO:0000256" key="3">
    <source>
        <dbReference type="ARBA" id="ARBA00022438"/>
    </source>
</evidence>
<dbReference type="HAMAP" id="MF_00550">
    <property type="entry name" value="Aminopeptidase_M20"/>
    <property type="match status" value="1"/>
</dbReference>
<proteinExistence type="inferred from homology"/>
<dbReference type="GO" id="GO:0043171">
    <property type="term" value="P:peptide catabolic process"/>
    <property type="evidence" value="ECO:0007669"/>
    <property type="project" value="UniProtKB-UniRule"/>
</dbReference>
<dbReference type="GO" id="GO:0008237">
    <property type="term" value="F:metallopeptidase activity"/>
    <property type="evidence" value="ECO:0007669"/>
    <property type="project" value="UniProtKB-KW"/>
</dbReference>
<accession>A0A162L9H6</accession>
<feature type="binding site" evidence="9 11">
    <location>
        <position position="78"/>
    </location>
    <ligand>
        <name>Zn(2+)</name>
        <dbReference type="ChEBI" id="CHEBI:29105"/>
        <label>1</label>
    </ligand>
</feature>
<keyword evidence="9" id="KW-0963">Cytoplasm</keyword>
<keyword evidence="5 9" id="KW-0479">Metal-binding</keyword>
<protein>
    <recommendedName>
        <fullName evidence="9">Peptidase T</fullName>
        <ecNumber evidence="9">3.4.11.4</ecNumber>
    </recommendedName>
    <alternativeName>
        <fullName evidence="9">Aminotripeptidase</fullName>
        <shortName evidence="9">Tripeptidase</shortName>
    </alternativeName>
    <alternativeName>
        <fullName evidence="9">Tripeptide aminopeptidase</fullName>
    </alternativeName>
</protein>
<keyword evidence="3 9" id="KW-0031">Aminopeptidase</keyword>
<evidence type="ECO:0000256" key="10">
    <source>
        <dbReference type="PIRSR" id="PIRSR037215-1"/>
    </source>
</evidence>
<dbReference type="AlphaFoldDB" id="A0A162L9H6"/>
<dbReference type="CDD" id="cd03892">
    <property type="entry name" value="M20_peptT"/>
    <property type="match status" value="1"/>
</dbReference>
<dbReference type="PROSITE" id="PS00759">
    <property type="entry name" value="ARGE_DAPE_CPG2_2"/>
    <property type="match status" value="1"/>
</dbReference>
<evidence type="ECO:0000256" key="7">
    <source>
        <dbReference type="ARBA" id="ARBA00022833"/>
    </source>
</evidence>
<dbReference type="Proteomes" id="UP000077407">
    <property type="component" value="Unassembled WGS sequence"/>
</dbReference>
<evidence type="ECO:0000256" key="8">
    <source>
        <dbReference type="ARBA" id="ARBA00023049"/>
    </source>
</evidence>
<dbReference type="EMBL" id="LITT01000011">
    <property type="protein sequence ID" value="OAA90556.1"/>
    <property type="molecule type" value="Genomic_DNA"/>
</dbReference>
<reference evidence="13 14" key="1">
    <citation type="journal article" date="2015" name="Biotechnol. Bioeng.">
        <title>Genome sequence and phenotypic characterization of Caulobacter segnis.</title>
        <authorList>
            <person name="Patel S."/>
            <person name="Fletcher B."/>
            <person name="Scott D.C."/>
            <person name="Ely B."/>
        </authorList>
    </citation>
    <scope>NUCLEOTIDE SEQUENCE [LARGE SCALE GENOMIC DNA]</scope>
    <source>
        <strain evidence="13 14">ERI-2</strain>
    </source>
</reference>
<dbReference type="OrthoDB" id="9804934at2"/>
<evidence type="ECO:0000256" key="11">
    <source>
        <dbReference type="PIRSR" id="PIRSR037215-2"/>
    </source>
</evidence>
<dbReference type="PATRIC" id="fig|1538.10.peg.368"/>
<keyword evidence="7 9" id="KW-0862">Zinc</keyword>
<gene>
    <name evidence="13" type="primary">pepT_2</name>
    <name evidence="9" type="synonym">pepT</name>
    <name evidence="13" type="ORF">WY13_01460</name>
</gene>
<dbReference type="NCBIfam" id="TIGR01882">
    <property type="entry name" value="peptidase-T"/>
    <property type="match status" value="1"/>
</dbReference>
<dbReference type="SUPFAM" id="SSF55031">
    <property type="entry name" value="Bacterial exopeptidase dimerisation domain"/>
    <property type="match status" value="1"/>
</dbReference>
<organism evidence="13 14">
    <name type="scientific">Clostridium ljungdahlii</name>
    <dbReference type="NCBI Taxonomy" id="1538"/>
    <lineage>
        <taxon>Bacteria</taxon>
        <taxon>Bacillati</taxon>
        <taxon>Bacillota</taxon>
        <taxon>Clostridia</taxon>
        <taxon>Eubacteriales</taxon>
        <taxon>Clostridiaceae</taxon>
        <taxon>Clostridium</taxon>
    </lineage>
</organism>
<evidence type="ECO:0000256" key="2">
    <source>
        <dbReference type="ARBA" id="ARBA00009692"/>
    </source>
</evidence>
<keyword evidence="4 9" id="KW-0645">Protease</keyword>
<evidence type="ECO:0000256" key="9">
    <source>
        <dbReference type="HAMAP-Rule" id="MF_00550"/>
    </source>
</evidence>
<comment type="function">
    <text evidence="9">Cleaves the N-terminal amino acid of tripeptides.</text>
</comment>
<dbReference type="Pfam" id="PF07687">
    <property type="entry name" value="M20_dimer"/>
    <property type="match status" value="1"/>
</dbReference>
<dbReference type="SUPFAM" id="SSF53187">
    <property type="entry name" value="Zn-dependent exopeptidases"/>
    <property type="match status" value="1"/>
</dbReference>
<feature type="binding site" evidence="9 11">
    <location>
        <position position="198"/>
    </location>
    <ligand>
        <name>Zn(2+)</name>
        <dbReference type="ChEBI" id="CHEBI:29105"/>
        <label>1</label>
    </ligand>
</feature>
<dbReference type="InterPro" id="IPR001261">
    <property type="entry name" value="ArgE/DapE_CS"/>
</dbReference>
<dbReference type="EC" id="3.4.11.4" evidence="9"/>